<evidence type="ECO:0000256" key="1">
    <source>
        <dbReference type="SAM" id="Phobius"/>
    </source>
</evidence>
<name>A0A1Y1JS44_PLAGO</name>
<dbReference type="Proteomes" id="UP000195521">
    <property type="component" value="Unassembled WGS sequence"/>
</dbReference>
<keyword evidence="1" id="KW-0472">Membrane</keyword>
<dbReference type="RefSeq" id="XP_028546874.1">
    <property type="nucleotide sequence ID" value="XM_028691073.1"/>
</dbReference>
<comment type="caution">
    <text evidence="2">The sequence shown here is derived from an EMBL/GenBank/DDBJ whole genome shotgun (WGS) entry which is preliminary data.</text>
</comment>
<protein>
    <submittedName>
        <fullName evidence="2">Variable surface protein</fullName>
    </submittedName>
</protein>
<dbReference type="AlphaFoldDB" id="A0A1Y1JS44"/>
<keyword evidence="1" id="KW-1133">Transmembrane helix</keyword>
<organism evidence="2 3">
    <name type="scientific">Plasmodium gonderi</name>
    <dbReference type="NCBI Taxonomy" id="77519"/>
    <lineage>
        <taxon>Eukaryota</taxon>
        <taxon>Sar</taxon>
        <taxon>Alveolata</taxon>
        <taxon>Apicomplexa</taxon>
        <taxon>Aconoidasida</taxon>
        <taxon>Haemosporida</taxon>
        <taxon>Plasmodiidae</taxon>
        <taxon>Plasmodium</taxon>
        <taxon>Plasmodium (Plasmodium)</taxon>
    </lineage>
</organism>
<gene>
    <name evidence="2" type="ORF">PGO_002120</name>
</gene>
<keyword evidence="1" id="KW-0812">Transmembrane</keyword>
<evidence type="ECO:0000313" key="3">
    <source>
        <dbReference type="Proteomes" id="UP000195521"/>
    </source>
</evidence>
<dbReference type="EMBL" id="BDQF01000213">
    <property type="protein sequence ID" value="GAW84285.1"/>
    <property type="molecule type" value="Genomic_DNA"/>
</dbReference>
<feature type="transmembrane region" description="Helical" evidence="1">
    <location>
        <begin position="242"/>
        <end position="261"/>
    </location>
</feature>
<evidence type="ECO:0000313" key="2">
    <source>
        <dbReference type="EMBL" id="GAW84285.1"/>
    </source>
</evidence>
<dbReference type="GeneID" id="39745093"/>
<sequence length="313" mass="37496">MGLSHNFLLPCIYLGSYFYQIKLNDEKNKDASCKYFSYKLKEIMMSKNNNCTRVKDCYQKLIDAKRHDKIYVLPICKGIIIEITDEMYKIFNRLDVLYEIFYKRYNNIQKNCFQRDREKYDPYMNYLNSCTYMDDEAFLEMLIILNDRLIVVCPVLKKIEIYKPITKLNISRPEDEIEVEREIQVEETTEIDETLIVEKTSPGEVRSLVEVQRRVNLENFEEVVSRQRGEISEEVTGLSIDMNFIILPFSILIIVFILYKYTGWGSFIQSRLRKLKNIFIKNEKNKCREVIDYFEKSYQGSKNKWRHISYSPE</sequence>
<proteinExistence type="predicted"/>
<keyword evidence="3" id="KW-1185">Reference proteome</keyword>
<reference evidence="3" key="1">
    <citation type="submission" date="2017-04" db="EMBL/GenBank/DDBJ databases">
        <title>Plasmodium gonderi genome.</title>
        <authorList>
            <person name="Arisue N."/>
            <person name="Honma H."/>
            <person name="Kawai S."/>
            <person name="Tougan T."/>
            <person name="Tanabe K."/>
            <person name="Horii T."/>
        </authorList>
    </citation>
    <scope>NUCLEOTIDE SEQUENCE [LARGE SCALE GENOMIC DNA]</scope>
    <source>
        <strain evidence="3">ATCC 30045</strain>
    </source>
</reference>
<accession>A0A1Y1JS44</accession>